<organism evidence="1">
    <name type="scientific">Myoviridae sp. ct8ME27</name>
    <dbReference type="NCBI Taxonomy" id="2826622"/>
    <lineage>
        <taxon>Viruses</taxon>
        <taxon>Duplodnaviria</taxon>
        <taxon>Heunggongvirae</taxon>
        <taxon>Uroviricota</taxon>
        <taxon>Caudoviricetes</taxon>
    </lineage>
</organism>
<evidence type="ECO:0000313" key="1">
    <source>
        <dbReference type="EMBL" id="DAD90235.1"/>
    </source>
</evidence>
<name>A0A8S5N860_9CAUD</name>
<proteinExistence type="predicted"/>
<protein>
    <submittedName>
        <fullName evidence="1">Uncharacterized protein</fullName>
    </submittedName>
</protein>
<accession>A0A8S5N860</accession>
<sequence length="33" mass="3877">MSILFHGQKRTLTSAKMFQLKEITLILIFILIK</sequence>
<dbReference type="EMBL" id="BK015080">
    <property type="protein sequence ID" value="DAD90235.1"/>
    <property type="molecule type" value="Genomic_DNA"/>
</dbReference>
<reference evidence="1" key="1">
    <citation type="journal article" date="2021" name="Proc. Natl. Acad. Sci. U.S.A.">
        <title>A Catalog of Tens of Thousands of Viruses from Human Metagenomes Reveals Hidden Associations with Chronic Diseases.</title>
        <authorList>
            <person name="Tisza M.J."/>
            <person name="Buck C.B."/>
        </authorList>
    </citation>
    <scope>NUCLEOTIDE SEQUENCE</scope>
    <source>
        <strain evidence="1">Ct8ME27</strain>
    </source>
</reference>